<reference evidence="4" key="1">
    <citation type="journal article" date="2019" name="Int. J. Syst. Evol. Microbiol.">
        <title>The Global Catalogue of Microorganisms (GCM) 10K type strain sequencing project: providing services to taxonomists for standard genome sequencing and annotation.</title>
        <authorList>
            <consortium name="The Broad Institute Genomics Platform"/>
            <consortium name="The Broad Institute Genome Sequencing Center for Infectious Disease"/>
            <person name="Wu L."/>
            <person name="Ma J."/>
        </authorList>
    </citation>
    <scope>NUCLEOTIDE SEQUENCE [LARGE SCALE GENOMIC DNA]</scope>
    <source>
        <strain evidence="4">JCM 18287</strain>
    </source>
</reference>
<dbReference type="EMBL" id="BAABJK010000006">
    <property type="protein sequence ID" value="GAA4970408.1"/>
    <property type="molecule type" value="Genomic_DNA"/>
</dbReference>
<protein>
    <submittedName>
        <fullName evidence="3">Globin family protein</fullName>
    </submittedName>
</protein>
<dbReference type="Gene3D" id="1.10.490.10">
    <property type="entry name" value="Globins"/>
    <property type="match status" value="1"/>
</dbReference>
<evidence type="ECO:0000259" key="2">
    <source>
        <dbReference type="PROSITE" id="PS01033"/>
    </source>
</evidence>
<evidence type="ECO:0000256" key="1">
    <source>
        <dbReference type="RuleBase" id="RU000356"/>
    </source>
</evidence>
<dbReference type="Pfam" id="PF00042">
    <property type="entry name" value="Globin"/>
    <property type="match status" value="1"/>
</dbReference>
<dbReference type="InterPro" id="IPR012292">
    <property type="entry name" value="Globin/Proto"/>
</dbReference>
<comment type="similarity">
    <text evidence="1">Belongs to the globin family.</text>
</comment>
<name>A0ABP9HGQ6_9FLAO</name>
<organism evidence="3 4">
    <name type="scientific">Algibacter aquimarinus</name>
    <dbReference type="NCBI Taxonomy" id="1136748"/>
    <lineage>
        <taxon>Bacteria</taxon>
        <taxon>Pseudomonadati</taxon>
        <taxon>Bacteroidota</taxon>
        <taxon>Flavobacteriia</taxon>
        <taxon>Flavobacteriales</taxon>
        <taxon>Flavobacteriaceae</taxon>
        <taxon>Algibacter</taxon>
    </lineage>
</organism>
<evidence type="ECO:0000313" key="4">
    <source>
        <dbReference type="Proteomes" id="UP001501692"/>
    </source>
</evidence>
<gene>
    <name evidence="3" type="ORF">GCM10023315_20330</name>
</gene>
<comment type="caution">
    <text evidence="3">The sequence shown here is derived from an EMBL/GenBank/DDBJ whole genome shotgun (WGS) entry which is preliminary data.</text>
</comment>
<dbReference type="SUPFAM" id="SSF46458">
    <property type="entry name" value="Globin-like"/>
    <property type="match status" value="1"/>
</dbReference>
<accession>A0ABP9HGQ6</accession>
<dbReference type="InterPro" id="IPR000971">
    <property type="entry name" value="Globin"/>
</dbReference>
<keyword evidence="1" id="KW-0349">Heme</keyword>
<dbReference type="PANTHER" id="PTHR43396:SF6">
    <property type="entry name" value="ABL201WP"/>
    <property type="match status" value="1"/>
</dbReference>
<keyword evidence="1" id="KW-0561">Oxygen transport</keyword>
<keyword evidence="4" id="KW-1185">Reference proteome</keyword>
<dbReference type="PANTHER" id="PTHR43396">
    <property type="entry name" value="FLAVOHEMOPROTEIN"/>
    <property type="match status" value="1"/>
</dbReference>
<dbReference type="Proteomes" id="UP001501692">
    <property type="component" value="Unassembled WGS sequence"/>
</dbReference>
<dbReference type="InterPro" id="IPR009050">
    <property type="entry name" value="Globin-like_sf"/>
</dbReference>
<proteinExistence type="inferred from homology"/>
<dbReference type="PROSITE" id="PS01033">
    <property type="entry name" value="GLOBIN"/>
    <property type="match status" value="1"/>
</dbReference>
<keyword evidence="1" id="KW-0813">Transport</keyword>
<keyword evidence="1" id="KW-0408">Iron</keyword>
<evidence type="ECO:0000313" key="3">
    <source>
        <dbReference type="EMBL" id="GAA4970408.1"/>
    </source>
</evidence>
<dbReference type="RefSeq" id="WP_345168016.1">
    <property type="nucleotide sequence ID" value="NZ_BAABJK010000006.1"/>
</dbReference>
<feature type="domain" description="Globin" evidence="2">
    <location>
        <begin position="1"/>
        <end position="138"/>
    </location>
</feature>
<dbReference type="CDD" id="cd12131">
    <property type="entry name" value="HGbI-like"/>
    <property type="match status" value="1"/>
</dbReference>
<sequence>MEAKTVTLVQESFEKVKPIAPAAAEIFYTKLFELDPALKPLFPTDKEGAMVEQGNKLMTMLAAAVAGLSNLDALIPVLKGLGKRHVEYKVEPSHYNTVGAALLGTLEAGLGDDFTPEVKEAWTSVYGTMSSVMIEAAY</sequence>
<keyword evidence="1" id="KW-0479">Metal-binding</keyword>